<keyword evidence="12" id="KW-1185">Reference proteome</keyword>
<keyword evidence="8" id="KW-0520">NAD</keyword>
<dbReference type="InterPro" id="IPR050260">
    <property type="entry name" value="FAD-bd_OxRdtase"/>
</dbReference>
<comment type="caution">
    <text evidence="11">The sequence shown here is derived from an EMBL/GenBank/DDBJ whole genome shotgun (WGS) entry which is preliminary data.</text>
</comment>
<evidence type="ECO:0000256" key="8">
    <source>
        <dbReference type="ARBA" id="ARBA00023027"/>
    </source>
</evidence>
<dbReference type="InterPro" id="IPR023753">
    <property type="entry name" value="FAD/NAD-binding_dom"/>
</dbReference>
<dbReference type="GO" id="GO:0016491">
    <property type="term" value="F:oxidoreductase activity"/>
    <property type="evidence" value="ECO:0007669"/>
    <property type="project" value="UniProtKB-KW"/>
</dbReference>
<dbReference type="PANTHER" id="PTHR43429">
    <property type="entry name" value="PYRIDINE NUCLEOTIDE-DISULFIDE OXIDOREDUCTASE DOMAIN-CONTAINING"/>
    <property type="match status" value="1"/>
</dbReference>
<evidence type="ECO:0000259" key="9">
    <source>
        <dbReference type="Pfam" id="PF07992"/>
    </source>
</evidence>
<dbReference type="PANTHER" id="PTHR43429:SF3">
    <property type="entry name" value="NITRITE REDUCTASE [NAD(P)H]"/>
    <property type="match status" value="1"/>
</dbReference>
<dbReference type="InterPro" id="IPR036188">
    <property type="entry name" value="FAD/NAD-bd_sf"/>
</dbReference>
<comment type="similarity">
    <text evidence="3">Belongs to the FAD-dependent oxidoreductase family.</text>
</comment>
<dbReference type="PRINTS" id="PR00411">
    <property type="entry name" value="PNDRDTASEI"/>
</dbReference>
<evidence type="ECO:0000256" key="5">
    <source>
        <dbReference type="ARBA" id="ARBA00022630"/>
    </source>
</evidence>
<keyword evidence="4" id="KW-0963">Cytoplasm</keyword>
<comment type="cofactor">
    <cofactor evidence="1">
        <name>FAD</name>
        <dbReference type="ChEBI" id="CHEBI:57692"/>
    </cofactor>
</comment>
<name>A0A315EMT2_9BURK</name>
<dbReference type="Gene3D" id="3.30.390.120">
    <property type="match status" value="1"/>
</dbReference>
<evidence type="ECO:0000256" key="7">
    <source>
        <dbReference type="ARBA" id="ARBA00023002"/>
    </source>
</evidence>
<sequence length="385" mass="40131">MIAPAQSLVIVGSGLAAWTLVREFRKLDAQTPITLITRDNGDFYSKPMLSNALSSGKTAAQLVSATSAAMAQQLGVTVMAKTDVTAIDPVAYSVTTALGPVTYSRLVLALGADPVRLPLQGDAADRVISVNDLQDYATFRAQLEGAKRVTVIGAGLIGCEFANDLVQAGYEVDVIDPGTHPLGRLLPLEAGQQMQQALAHAGVRFHFGNSVQAVLAAPQGLQVELANGQRLASDLVLSAVGLRPRIALAKAAGLQTARGIVVNRQLQTSQTDIYALGDVAEVEGLLLPYVMPMMQSARTLAAHLAGQPATLRYPAMPVVVKTPAMPVVVSPPLANAQGSWQVNAFSDGVDARFVGLDGTLLGFALAGKATGQKTVLQKSLPAVLA</sequence>
<keyword evidence="6" id="KW-0274">FAD</keyword>
<dbReference type="GO" id="GO:0005737">
    <property type="term" value="C:cytoplasm"/>
    <property type="evidence" value="ECO:0007669"/>
    <property type="project" value="UniProtKB-SubCell"/>
</dbReference>
<organism evidence="11 12">
    <name type="scientific">Limnohabitans curvus</name>
    <dbReference type="NCBI Taxonomy" id="323423"/>
    <lineage>
        <taxon>Bacteria</taxon>
        <taxon>Pseudomonadati</taxon>
        <taxon>Pseudomonadota</taxon>
        <taxon>Betaproteobacteria</taxon>
        <taxon>Burkholderiales</taxon>
        <taxon>Comamonadaceae</taxon>
        <taxon>Limnohabitans</taxon>
    </lineage>
</organism>
<evidence type="ECO:0000259" key="10">
    <source>
        <dbReference type="Pfam" id="PF18113"/>
    </source>
</evidence>
<dbReference type="Proteomes" id="UP000251341">
    <property type="component" value="Unassembled WGS sequence"/>
</dbReference>
<dbReference type="PRINTS" id="PR00368">
    <property type="entry name" value="FADPNR"/>
</dbReference>
<comment type="subcellular location">
    <subcellularLocation>
        <location evidence="2">Cytoplasm</location>
    </subcellularLocation>
</comment>
<evidence type="ECO:0000256" key="6">
    <source>
        <dbReference type="ARBA" id="ARBA00022827"/>
    </source>
</evidence>
<dbReference type="EMBL" id="NESP01000001">
    <property type="protein sequence ID" value="PUE59190.1"/>
    <property type="molecule type" value="Genomic_DNA"/>
</dbReference>
<dbReference type="AlphaFoldDB" id="A0A315EMT2"/>
<accession>A0A315EMT2</accession>
<dbReference type="Pfam" id="PF18113">
    <property type="entry name" value="Rbx_binding"/>
    <property type="match status" value="1"/>
</dbReference>
<evidence type="ECO:0000256" key="3">
    <source>
        <dbReference type="ARBA" id="ARBA00006442"/>
    </source>
</evidence>
<keyword evidence="7" id="KW-0560">Oxidoreductase</keyword>
<evidence type="ECO:0000313" key="12">
    <source>
        <dbReference type="Proteomes" id="UP000251341"/>
    </source>
</evidence>
<feature type="domain" description="Rubredoxin binding" evidence="10">
    <location>
        <begin position="311"/>
        <end position="380"/>
    </location>
</feature>
<evidence type="ECO:0000256" key="2">
    <source>
        <dbReference type="ARBA" id="ARBA00004496"/>
    </source>
</evidence>
<dbReference type="Gene3D" id="3.50.50.60">
    <property type="entry name" value="FAD/NAD(P)-binding domain"/>
    <property type="match status" value="2"/>
</dbReference>
<dbReference type="SUPFAM" id="SSF51905">
    <property type="entry name" value="FAD/NAD(P)-binding domain"/>
    <property type="match status" value="2"/>
</dbReference>
<proteinExistence type="inferred from homology"/>
<gene>
    <name evidence="11" type="ORF">B9Z44_06155</name>
</gene>
<feature type="domain" description="FAD/NAD(P)-binding" evidence="9">
    <location>
        <begin position="7"/>
        <end position="285"/>
    </location>
</feature>
<protein>
    <submittedName>
        <fullName evidence="11">FAD-dependent oxidoreductase</fullName>
    </submittedName>
</protein>
<evidence type="ECO:0000256" key="1">
    <source>
        <dbReference type="ARBA" id="ARBA00001974"/>
    </source>
</evidence>
<reference evidence="11 12" key="1">
    <citation type="submission" date="2017-04" db="EMBL/GenBank/DDBJ databases">
        <title>Unexpected and diverse lifestyles within the genus Limnohabitans.</title>
        <authorList>
            <person name="Kasalicky V."/>
            <person name="Mehrshad M."/>
            <person name="Andrei S.-A."/>
            <person name="Salcher M."/>
            <person name="Kratochvilova H."/>
            <person name="Simek K."/>
            <person name="Ghai R."/>
        </authorList>
    </citation>
    <scope>NUCLEOTIDE SEQUENCE [LARGE SCALE GENOMIC DNA]</scope>
    <source>
        <strain evidence="11 12">MWH-C5</strain>
    </source>
</reference>
<evidence type="ECO:0000313" key="11">
    <source>
        <dbReference type="EMBL" id="PUE59190.1"/>
    </source>
</evidence>
<dbReference type="InterPro" id="IPR041364">
    <property type="entry name" value="Rbx-bd"/>
</dbReference>
<dbReference type="Pfam" id="PF07992">
    <property type="entry name" value="Pyr_redox_2"/>
    <property type="match status" value="1"/>
</dbReference>
<evidence type="ECO:0000256" key="4">
    <source>
        <dbReference type="ARBA" id="ARBA00022490"/>
    </source>
</evidence>
<keyword evidence="5" id="KW-0285">Flavoprotein</keyword>